<reference evidence="2" key="1">
    <citation type="journal article" date="2011" name="Appl. Environ. Microbiol.">
        <title>Bacteriophages LIMElight and LIMEzero of Pantoea agglomerans, belonging to the "phiKMV-like viruses".</title>
        <authorList>
            <person name="Adriaenssens E.M."/>
            <person name="Ceyssens P.J."/>
            <person name="Dunon V."/>
            <person name="Ackermann H.W."/>
            <person name="Van Vaerenbergh J."/>
            <person name="Maes M."/>
            <person name="De Proft M."/>
            <person name="Lavigne R."/>
        </authorList>
    </citation>
    <scope>NUCLEOTIDE SEQUENCE [LARGE SCALE GENOMIC DNA]</scope>
</reference>
<sequence length="104" mass="11094">MRITFLFSAQDNAIIAVLGDKLEQGAIATAFNGTEKAGTLDTGAKPIDIIDDVISQFRANPESVGMYFLLKGGQVNDKDASHYSKLASIDLDDGSEPLPSYVAE</sequence>
<keyword evidence="2" id="KW-1185">Reference proteome</keyword>
<evidence type="ECO:0000313" key="1">
    <source>
        <dbReference type="EMBL" id="CBW54765.1"/>
    </source>
</evidence>
<protein>
    <submittedName>
        <fullName evidence="1">Uncharacterized protein</fullName>
    </submittedName>
</protein>
<accession>E1Y3Y0</accession>
<organism evidence="1 2">
    <name type="scientific">Pantoea phage LIMElight</name>
    <dbReference type="NCBI Taxonomy" id="881915"/>
    <lineage>
        <taxon>Viruses</taxon>
        <taxon>Duplodnaviria</taxon>
        <taxon>Heunggongvirae</taxon>
        <taxon>Uroviricota</taxon>
        <taxon>Caudoviricetes</taxon>
        <taxon>Autographivirales</taxon>
        <taxon>Autoscriptoviridae</taxon>
        <taxon>Slopekvirinae</taxon>
        <taxon>Limelightvirus</taxon>
        <taxon>Limelightvirus limelight</taxon>
    </lineage>
</organism>
<dbReference type="Proteomes" id="UP000006684">
    <property type="component" value="Segment"/>
</dbReference>
<dbReference type="KEGG" id="vg:14006730"/>
<dbReference type="RefSeq" id="YP_007002860.1">
    <property type="nucleotide sequence ID" value="NC_019454.1"/>
</dbReference>
<dbReference type="GeneID" id="14006730"/>
<proteinExistence type="predicted"/>
<dbReference type="EMBL" id="FR687252">
    <property type="protein sequence ID" value="CBW54765.1"/>
    <property type="molecule type" value="Genomic_DNA"/>
</dbReference>
<evidence type="ECO:0000313" key="2">
    <source>
        <dbReference type="Proteomes" id="UP000006684"/>
    </source>
</evidence>
<name>E1Y3Y0_9CAUD</name>